<dbReference type="EMBL" id="MHLY01000007">
    <property type="protein sequence ID" value="OGZ18801.1"/>
    <property type="molecule type" value="Genomic_DNA"/>
</dbReference>
<accession>A0A1G2E0J0</accession>
<name>A0A1G2E0J0_9BACT</name>
<dbReference type="AlphaFoldDB" id="A0A1G2E0J0"/>
<dbReference type="STRING" id="1801663.A2175_00780"/>
<dbReference type="SUPFAM" id="SSF82171">
    <property type="entry name" value="DPP6 N-terminal domain-like"/>
    <property type="match status" value="1"/>
</dbReference>
<protein>
    <recommendedName>
        <fullName evidence="3">PEGA domain-containing protein</fullName>
    </recommendedName>
</protein>
<evidence type="ECO:0008006" key="3">
    <source>
        <dbReference type="Google" id="ProtNLM"/>
    </source>
</evidence>
<dbReference type="Proteomes" id="UP000176755">
    <property type="component" value="Unassembled WGS sequence"/>
</dbReference>
<gene>
    <name evidence="1" type="ORF">A2175_00780</name>
</gene>
<organism evidence="1 2">
    <name type="scientific">Candidatus Nealsonbacteria bacterium RBG_13_42_11</name>
    <dbReference type="NCBI Taxonomy" id="1801663"/>
    <lineage>
        <taxon>Bacteria</taxon>
        <taxon>Candidatus Nealsoniibacteriota</taxon>
    </lineage>
</organism>
<evidence type="ECO:0000313" key="2">
    <source>
        <dbReference type="Proteomes" id="UP000176755"/>
    </source>
</evidence>
<evidence type="ECO:0000313" key="1">
    <source>
        <dbReference type="EMBL" id="OGZ18801.1"/>
    </source>
</evidence>
<proteinExistence type="predicted"/>
<comment type="caution">
    <text evidence="1">The sequence shown here is derived from an EMBL/GenBank/DDBJ whole genome shotgun (WGS) entry which is preliminary data.</text>
</comment>
<reference evidence="1 2" key="1">
    <citation type="journal article" date="2016" name="Nat. Commun.">
        <title>Thousands of microbial genomes shed light on interconnected biogeochemical processes in an aquifer system.</title>
        <authorList>
            <person name="Anantharaman K."/>
            <person name="Brown C.T."/>
            <person name="Hug L.A."/>
            <person name="Sharon I."/>
            <person name="Castelle C.J."/>
            <person name="Probst A.J."/>
            <person name="Thomas B.C."/>
            <person name="Singh A."/>
            <person name="Wilkins M.J."/>
            <person name="Karaoz U."/>
            <person name="Brodie E.L."/>
            <person name="Williams K.H."/>
            <person name="Hubbard S.S."/>
            <person name="Banfield J.F."/>
        </authorList>
    </citation>
    <scope>NUCLEOTIDE SEQUENCE [LARGE SCALE GENOMIC DNA]</scope>
</reference>
<sequence>MTKRTRTILFLTFTVIFILVAPVVGLYSQGYRIDLNPPSGGKVLTQTGGIYLKVLPKQVEVYLDGELKQKTDFIFGSLLIEDLLPKKYKIEVKKAGFYSWEKTLEVKEKEVVEAKNIVLFTANPDFTVLSKNVANFWFSPDQRKIVLKEKEKNGWSLKLYETDKNVKSHLMYSTDISKIGADLMNLEFSEDSKNISLEIGMAEELKYFTISLDKTPATLQKSSKPQPLSENTVASRKINNDSYSLDNSGNLYKNEEKLTEKSFPVKKETEYSLEVFSNFIFLKEGQTLYRFNSDSRSFEKFFDGIKDLKVSPDSRKLAYFSDNEIWVLFLEDIMSQPQKKAGDKLFLVRLSEKIDDIFWLNSDYLTFNSGDKVKIGEIDDRDKINIMDMAEFKNPDFFWGQYDKKLYILSKENLYRSDILFP</sequence>